<dbReference type="InterPro" id="IPR039537">
    <property type="entry name" value="Retrotran_Ty1/copia-like"/>
</dbReference>
<dbReference type="GO" id="GO:0016787">
    <property type="term" value="F:hydrolase activity"/>
    <property type="evidence" value="ECO:0007669"/>
    <property type="project" value="UniProtKB-KW"/>
</dbReference>
<dbReference type="InterPro" id="IPR057670">
    <property type="entry name" value="SH3_retrovirus"/>
</dbReference>
<dbReference type="EMBL" id="JACGWM010001818">
    <property type="protein sequence ID" value="KAL0287492.1"/>
    <property type="molecule type" value="Genomic_DNA"/>
</dbReference>
<evidence type="ECO:0000259" key="4">
    <source>
        <dbReference type="Pfam" id="PF25597"/>
    </source>
</evidence>
<accession>A0AAW2IZD0</accession>
<dbReference type="InterPro" id="IPR043502">
    <property type="entry name" value="DNA/RNA_pol_sf"/>
</dbReference>
<dbReference type="GO" id="GO:0046872">
    <property type="term" value="F:metal ion binding"/>
    <property type="evidence" value="ECO:0007669"/>
    <property type="project" value="UniProtKB-KW"/>
</dbReference>
<sequence>MKDGSSHLLDVYGPLNTKTRGGFSYFITFTDDHSRYGYVYLKRYKSEAFVRFKEFRLEVENQTGRKIKIFDQTEGYALETAARLLNIVPSKTMAQTPYQIWYGKPASYKFIGYPKETAGYYFYDPSEQKVFVSRNAVFLERGFQWIPDSMNCSWRNQVRSARVPQPSERYGFLGMTSQLDNDPKTYREEISDIDSEKLLEAMKFEIDSMSSNQVWTLVDRPKGVRSVGCKWVYKRKIRADGEMDVKTAFLNGFVEEEIYMDQSEGLTVVGEEQKVCHFQRSIYGLKQSSEAGTYVLMKSYGASGRSVVFLVLYMDDILLIGNNIKMLGDTKAWLSTQFSMKDWVRRPTSLGSKSLGIDLKGY</sequence>
<gene>
    <name evidence="5" type="ORF">Scaly_2762800</name>
</gene>
<proteinExistence type="predicted"/>
<reference evidence="5" key="2">
    <citation type="journal article" date="2024" name="Plant">
        <title>Genomic evolution and insights into agronomic trait innovations of Sesamum species.</title>
        <authorList>
            <person name="Miao H."/>
            <person name="Wang L."/>
            <person name="Qu L."/>
            <person name="Liu H."/>
            <person name="Sun Y."/>
            <person name="Le M."/>
            <person name="Wang Q."/>
            <person name="Wei S."/>
            <person name="Zheng Y."/>
            <person name="Lin W."/>
            <person name="Duan Y."/>
            <person name="Cao H."/>
            <person name="Xiong S."/>
            <person name="Wang X."/>
            <person name="Wei L."/>
            <person name="Li C."/>
            <person name="Ma Q."/>
            <person name="Ju M."/>
            <person name="Zhao R."/>
            <person name="Li G."/>
            <person name="Mu C."/>
            <person name="Tian Q."/>
            <person name="Mei H."/>
            <person name="Zhang T."/>
            <person name="Gao T."/>
            <person name="Zhang H."/>
        </authorList>
    </citation>
    <scope>NUCLEOTIDE SEQUENCE</scope>
    <source>
        <strain evidence="5">KEN8</strain>
    </source>
</reference>
<organism evidence="5">
    <name type="scientific">Sesamum calycinum</name>
    <dbReference type="NCBI Taxonomy" id="2727403"/>
    <lineage>
        <taxon>Eukaryota</taxon>
        <taxon>Viridiplantae</taxon>
        <taxon>Streptophyta</taxon>
        <taxon>Embryophyta</taxon>
        <taxon>Tracheophyta</taxon>
        <taxon>Spermatophyta</taxon>
        <taxon>Magnoliopsida</taxon>
        <taxon>eudicotyledons</taxon>
        <taxon>Gunneridae</taxon>
        <taxon>Pentapetalae</taxon>
        <taxon>asterids</taxon>
        <taxon>lamiids</taxon>
        <taxon>Lamiales</taxon>
        <taxon>Pedaliaceae</taxon>
        <taxon>Sesamum</taxon>
    </lineage>
</organism>
<keyword evidence="2" id="KW-0378">Hydrolase</keyword>
<dbReference type="SUPFAM" id="SSF56672">
    <property type="entry name" value="DNA/RNA polymerases"/>
    <property type="match status" value="1"/>
</dbReference>
<keyword evidence="1" id="KW-0479">Metal-binding</keyword>
<reference evidence="5" key="1">
    <citation type="submission" date="2020-06" db="EMBL/GenBank/DDBJ databases">
        <authorList>
            <person name="Li T."/>
            <person name="Hu X."/>
            <person name="Zhang T."/>
            <person name="Song X."/>
            <person name="Zhang H."/>
            <person name="Dai N."/>
            <person name="Sheng W."/>
            <person name="Hou X."/>
            <person name="Wei L."/>
        </authorList>
    </citation>
    <scope>NUCLEOTIDE SEQUENCE</scope>
    <source>
        <strain evidence="5">KEN8</strain>
        <tissue evidence="5">Leaf</tissue>
    </source>
</reference>
<dbReference type="Pfam" id="PF25597">
    <property type="entry name" value="SH3_retrovirus"/>
    <property type="match status" value="1"/>
</dbReference>
<dbReference type="Pfam" id="PF07727">
    <property type="entry name" value="RVT_2"/>
    <property type="match status" value="1"/>
</dbReference>
<protein>
    <submittedName>
        <fullName evidence="5">Retrovirus-related Pol polyprotein from transposon TNT 1-94</fullName>
    </submittedName>
</protein>
<evidence type="ECO:0000256" key="1">
    <source>
        <dbReference type="ARBA" id="ARBA00022723"/>
    </source>
</evidence>
<comment type="caution">
    <text evidence="5">The sequence shown here is derived from an EMBL/GenBank/DDBJ whole genome shotgun (WGS) entry which is preliminary data.</text>
</comment>
<dbReference type="PANTHER" id="PTHR42648">
    <property type="entry name" value="TRANSPOSASE, PUTATIVE-RELATED"/>
    <property type="match status" value="1"/>
</dbReference>
<evidence type="ECO:0000313" key="5">
    <source>
        <dbReference type="EMBL" id="KAL0287492.1"/>
    </source>
</evidence>
<dbReference type="PANTHER" id="PTHR42648:SF27">
    <property type="entry name" value="RNA-DIRECTED DNA POLYMERASE"/>
    <property type="match status" value="1"/>
</dbReference>
<dbReference type="InterPro" id="IPR013103">
    <property type="entry name" value="RVT_2"/>
</dbReference>
<evidence type="ECO:0000256" key="2">
    <source>
        <dbReference type="ARBA" id="ARBA00022801"/>
    </source>
</evidence>
<evidence type="ECO:0000259" key="3">
    <source>
        <dbReference type="Pfam" id="PF07727"/>
    </source>
</evidence>
<dbReference type="AlphaFoldDB" id="A0AAW2IZD0"/>
<name>A0AAW2IZD0_9LAMI</name>
<feature type="domain" description="Retroviral polymerase SH3-like" evidence="4">
    <location>
        <begin position="108"/>
        <end position="148"/>
    </location>
</feature>
<dbReference type="InterPro" id="IPR012337">
    <property type="entry name" value="RNaseH-like_sf"/>
</dbReference>
<dbReference type="SUPFAM" id="SSF53098">
    <property type="entry name" value="Ribonuclease H-like"/>
    <property type="match status" value="1"/>
</dbReference>
<feature type="domain" description="Reverse transcriptase Ty1/copia-type" evidence="3">
    <location>
        <begin position="242"/>
        <end position="291"/>
    </location>
</feature>